<dbReference type="Proteomes" id="UP000290191">
    <property type="component" value="Unassembled WGS sequence"/>
</dbReference>
<proteinExistence type="predicted"/>
<evidence type="ECO:0000256" key="1">
    <source>
        <dbReference type="SAM" id="SignalP"/>
    </source>
</evidence>
<keyword evidence="1" id="KW-0732">Signal</keyword>
<gene>
    <name evidence="2" type="ORF">CRV06_08600</name>
</gene>
<evidence type="ECO:0000313" key="2">
    <source>
        <dbReference type="EMBL" id="RXJ62884.1"/>
    </source>
</evidence>
<accession>A0A4Q0Y188</accession>
<comment type="caution">
    <text evidence="2">The sequence shown here is derived from an EMBL/GenBank/DDBJ whole genome shotgun (WGS) entry which is preliminary data.</text>
</comment>
<organism evidence="2 3">
    <name type="scientific">Halarcobacter anaerophilus</name>
    <dbReference type="NCBI Taxonomy" id="877500"/>
    <lineage>
        <taxon>Bacteria</taxon>
        <taxon>Pseudomonadati</taxon>
        <taxon>Campylobacterota</taxon>
        <taxon>Epsilonproteobacteria</taxon>
        <taxon>Campylobacterales</taxon>
        <taxon>Arcobacteraceae</taxon>
        <taxon>Halarcobacter</taxon>
    </lineage>
</organism>
<feature type="signal peptide" evidence="1">
    <location>
        <begin position="1"/>
        <end position="21"/>
    </location>
</feature>
<name>A0A4Q0Y188_9BACT</name>
<dbReference type="RefSeq" id="WP_129082151.1">
    <property type="nucleotide sequence ID" value="NZ_CP041070.1"/>
</dbReference>
<sequence length="102" mass="11845">MKTKILISLLTAYTFTSTATANGWPRLAKSDFPISCKTKTISLNFEDVENLKKVNSQIVYLSEIYYSKKSNEETKKRVLERLKFFTFLTSDKHGEYFQVCVK</sequence>
<feature type="chain" id="PRO_5020752820" evidence="1">
    <location>
        <begin position="22"/>
        <end position="102"/>
    </location>
</feature>
<keyword evidence="3" id="KW-1185">Reference proteome</keyword>
<reference evidence="2 3" key="1">
    <citation type="submission" date="2017-10" db="EMBL/GenBank/DDBJ databases">
        <title>Genomics of the genus Arcobacter.</title>
        <authorList>
            <person name="Perez-Cataluna A."/>
            <person name="Figueras M.J."/>
        </authorList>
    </citation>
    <scope>NUCLEOTIDE SEQUENCE [LARGE SCALE GENOMIC DNA]</scope>
    <source>
        <strain evidence="2 3">DSM 24636</strain>
    </source>
</reference>
<protein>
    <submittedName>
        <fullName evidence="2">Uncharacterized protein</fullName>
    </submittedName>
</protein>
<dbReference type="EMBL" id="PDKO01000006">
    <property type="protein sequence ID" value="RXJ62884.1"/>
    <property type="molecule type" value="Genomic_DNA"/>
</dbReference>
<evidence type="ECO:0000313" key="3">
    <source>
        <dbReference type="Proteomes" id="UP000290191"/>
    </source>
</evidence>
<dbReference type="AlphaFoldDB" id="A0A4Q0Y188"/>